<proteinExistence type="predicted"/>
<keyword evidence="6" id="KW-0479">Metal-binding</keyword>
<keyword evidence="5 13" id="KW-0812">Transmembrane</keyword>
<sequence>MSSRDQTAATVVATVATAFDGAIAGLTLAFVAAKSWAKYLRSSSSLAKVRSAPSAHISDLRSILSSDEDPAAAGPSSPAGEKLVVVRGEVQTRWPAGSKSNGALVSQGSGERAVIVQRTSTCLYSEWRGIFGWRIDLHALFAKTWREQHSRSLRTVPFILVEDGPWPHRGFINVKLEGSKHPLPLTTVYHHLLPVQATTYTFFQAILGHGYPVALLDEEKILPVGKEITAIGLCSLHDGVLEIKPSDELPCFLSDMTKGEMEADLAANVNVLFWSGILLGVLSMGILCYATRRNWRRLKEWKNRRQLDRETATTSAETSADDESGDIPDGELCVICLMRRRRCVFIPCGHRVCCVPCAAAVKRDPSPRCPLCRQNTQNFVRVFDS</sequence>
<keyword evidence="8" id="KW-0833">Ubl conjugation pathway</keyword>
<reference evidence="15" key="1">
    <citation type="submission" date="2015-07" db="EMBL/GenBank/DDBJ databases">
        <title>Transcriptome Assembly of Anthurium amnicola.</title>
        <authorList>
            <person name="Suzuki J."/>
        </authorList>
    </citation>
    <scope>NUCLEOTIDE SEQUENCE</scope>
</reference>
<evidence type="ECO:0000256" key="10">
    <source>
        <dbReference type="ARBA" id="ARBA00022989"/>
    </source>
</evidence>
<dbReference type="PANTHER" id="PTHR47355">
    <property type="entry name" value="E3 UBIQUITIN-PROTEIN LIGASE SPL2"/>
    <property type="match status" value="1"/>
</dbReference>
<accession>A0A1D1Z1F6</accession>
<evidence type="ECO:0000256" key="5">
    <source>
        <dbReference type="ARBA" id="ARBA00022692"/>
    </source>
</evidence>
<keyword evidence="15" id="KW-0436">Ligase</keyword>
<organism evidence="15">
    <name type="scientific">Anthurium amnicola</name>
    <dbReference type="NCBI Taxonomy" id="1678845"/>
    <lineage>
        <taxon>Eukaryota</taxon>
        <taxon>Viridiplantae</taxon>
        <taxon>Streptophyta</taxon>
        <taxon>Embryophyta</taxon>
        <taxon>Tracheophyta</taxon>
        <taxon>Spermatophyta</taxon>
        <taxon>Magnoliopsida</taxon>
        <taxon>Liliopsida</taxon>
        <taxon>Araceae</taxon>
        <taxon>Pothoideae</taxon>
        <taxon>Potheae</taxon>
        <taxon>Anthurium</taxon>
    </lineage>
</organism>
<keyword evidence="4" id="KW-0808">Transferase</keyword>
<comment type="subcellular location">
    <subcellularLocation>
        <location evidence="2">Membrane</location>
        <topology evidence="2">Multi-pass membrane protein</topology>
    </subcellularLocation>
</comment>
<evidence type="ECO:0000256" key="13">
    <source>
        <dbReference type="SAM" id="Phobius"/>
    </source>
</evidence>
<dbReference type="InterPro" id="IPR044247">
    <property type="entry name" value="SPL2-like"/>
</dbReference>
<evidence type="ECO:0000256" key="7">
    <source>
        <dbReference type="ARBA" id="ARBA00022771"/>
    </source>
</evidence>
<evidence type="ECO:0000256" key="1">
    <source>
        <dbReference type="ARBA" id="ARBA00000900"/>
    </source>
</evidence>
<dbReference type="Pfam" id="PF12483">
    <property type="entry name" value="GIDE"/>
    <property type="match status" value="1"/>
</dbReference>
<dbReference type="GO" id="GO:0061630">
    <property type="term" value="F:ubiquitin protein ligase activity"/>
    <property type="evidence" value="ECO:0007669"/>
    <property type="project" value="UniProtKB-EC"/>
</dbReference>
<dbReference type="GO" id="GO:0016020">
    <property type="term" value="C:membrane"/>
    <property type="evidence" value="ECO:0007669"/>
    <property type="project" value="UniProtKB-SubCell"/>
</dbReference>
<dbReference type="PROSITE" id="PS50089">
    <property type="entry name" value="ZF_RING_2"/>
    <property type="match status" value="1"/>
</dbReference>
<evidence type="ECO:0000259" key="14">
    <source>
        <dbReference type="PROSITE" id="PS50089"/>
    </source>
</evidence>
<gene>
    <name evidence="15" type="primary">mul1</name>
    <name evidence="15" type="ORF">g.12223</name>
</gene>
<dbReference type="CDD" id="cd23145">
    <property type="entry name" value="RING-HC_SPL2-like"/>
    <property type="match status" value="1"/>
</dbReference>
<evidence type="ECO:0000256" key="3">
    <source>
        <dbReference type="ARBA" id="ARBA00012483"/>
    </source>
</evidence>
<feature type="transmembrane region" description="Helical" evidence="13">
    <location>
        <begin position="271"/>
        <end position="290"/>
    </location>
</feature>
<dbReference type="AlphaFoldDB" id="A0A1D1Z1F6"/>
<keyword evidence="7 12" id="KW-0863">Zinc-finger</keyword>
<evidence type="ECO:0000256" key="11">
    <source>
        <dbReference type="ARBA" id="ARBA00023136"/>
    </source>
</evidence>
<keyword evidence="9" id="KW-0862">Zinc</keyword>
<evidence type="ECO:0000256" key="9">
    <source>
        <dbReference type="ARBA" id="ARBA00022833"/>
    </source>
</evidence>
<evidence type="ECO:0000256" key="2">
    <source>
        <dbReference type="ARBA" id="ARBA00004141"/>
    </source>
</evidence>
<dbReference type="PANTHER" id="PTHR47355:SF1">
    <property type="entry name" value="E3 UBIQUITIN-PROTEIN LIGASE SPL2"/>
    <property type="match status" value="1"/>
</dbReference>
<dbReference type="GO" id="GO:0016567">
    <property type="term" value="P:protein ubiquitination"/>
    <property type="evidence" value="ECO:0007669"/>
    <property type="project" value="InterPro"/>
</dbReference>
<evidence type="ECO:0000313" key="15">
    <source>
        <dbReference type="EMBL" id="JAT60720.1"/>
    </source>
</evidence>
<dbReference type="SMART" id="SM00184">
    <property type="entry name" value="RING"/>
    <property type="match status" value="1"/>
</dbReference>
<dbReference type="EMBL" id="GDJX01007216">
    <property type="protein sequence ID" value="JAT60720.1"/>
    <property type="molecule type" value="Transcribed_RNA"/>
</dbReference>
<feature type="domain" description="RING-type" evidence="14">
    <location>
        <begin position="333"/>
        <end position="373"/>
    </location>
</feature>
<keyword evidence="11 13" id="KW-0472">Membrane</keyword>
<dbReference type="EC" id="2.3.2.27" evidence="3"/>
<keyword evidence="10 13" id="KW-1133">Transmembrane helix</keyword>
<dbReference type="Pfam" id="PF13920">
    <property type="entry name" value="zf-C3HC4_3"/>
    <property type="match status" value="1"/>
</dbReference>
<dbReference type="SUPFAM" id="SSF57850">
    <property type="entry name" value="RING/U-box"/>
    <property type="match status" value="1"/>
</dbReference>
<dbReference type="InterPro" id="IPR013083">
    <property type="entry name" value="Znf_RING/FYVE/PHD"/>
</dbReference>
<dbReference type="InterPro" id="IPR001841">
    <property type="entry name" value="Znf_RING"/>
</dbReference>
<evidence type="ECO:0000256" key="4">
    <source>
        <dbReference type="ARBA" id="ARBA00022679"/>
    </source>
</evidence>
<evidence type="ECO:0000256" key="6">
    <source>
        <dbReference type="ARBA" id="ARBA00022723"/>
    </source>
</evidence>
<name>A0A1D1Z1F6_9ARAE</name>
<dbReference type="InterPro" id="IPR022170">
    <property type="entry name" value="MUL1-like"/>
</dbReference>
<evidence type="ECO:0000256" key="8">
    <source>
        <dbReference type="ARBA" id="ARBA00022786"/>
    </source>
</evidence>
<dbReference type="GO" id="GO:0016874">
    <property type="term" value="F:ligase activity"/>
    <property type="evidence" value="ECO:0007669"/>
    <property type="project" value="UniProtKB-KW"/>
</dbReference>
<protein>
    <recommendedName>
        <fullName evidence="3">RING-type E3 ubiquitin transferase</fullName>
        <ecNumber evidence="3">2.3.2.27</ecNumber>
    </recommendedName>
</protein>
<evidence type="ECO:0000256" key="12">
    <source>
        <dbReference type="PROSITE-ProRule" id="PRU00175"/>
    </source>
</evidence>
<dbReference type="Gene3D" id="3.30.40.10">
    <property type="entry name" value="Zinc/RING finger domain, C3HC4 (zinc finger)"/>
    <property type="match status" value="1"/>
</dbReference>
<comment type="catalytic activity">
    <reaction evidence="1">
        <text>S-ubiquitinyl-[E2 ubiquitin-conjugating enzyme]-L-cysteine + [acceptor protein]-L-lysine = [E2 ubiquitin-conjugating enzyme]-L-cysteine + N(6)-ubiquitinyl-[acceptor protein]-L-lysine.</text>
        <dbReference type="EC" id="2.3.2.27"/>
    </reaction>
</comment>
<dbReference type="GO" id="GO:0008270">
    <property type="term" value="F:zinc ion binding"/>
    <property type="evidence" value="ECO:0007669"/>
    <property type="project" value="UniProtKB-KW"/>
</dbReference>